<reference evidence="1 2" key="1">
    <citation type="journal article" date="2022" name="Hortic Res">
        <title>A haplotype resolved chromosomal level avocado genome allows analysis of novel avocado genes.</title>
        <authorList>
            <person name="Nath O."/>
            <person name="Fletcher S.J."/>
            <person name="Hayward A."/>
            <person name="Shaw L.M."/>
            <person name="Masouleh A.K."/>
            <person name="Furtado A."/>
            <person name="Henry R.J."/>
            <person name="Mitter N."/>
        </authorList>
    </citation>
    <scope>NUCLEOTIDE SEQUENCE [LARGE SCALE GENOMIC DNA]</scope>
    <source>
        <strain evidence="2">cv. Hass</strain>
    </source>
</reference>
<accession>A0ACC2K398</accession>
<protein>
    <submittedName>
        <fullName evidence="1">Uncharacterized protein</fullName>
    </submittedName>
</protein>
<proteinExistence type="predicted"/>
<organism evidence="1 2">
    <name type="scientific">Persea americana</name>
    <name type="common">Avocado</name>
    <dbReference type="NCBI Taxonomy" id="3435"/>
    <lineage>
        <taxon>Eukaryota</taxon>
        <taxon>Viridiplantae</taxon>
        <taxon>Streptophyta</taxon>
        <taxon>Embryophyta</taxon>
        <taxon>Tracheophyta</taxon>
        <taxon>Spermatophyta</taxon>
        <taxon>Magnoliopsida</taxon>
        <taxon>Magnoliidae</taxon>
        <taxon>Laurales</taxon>
        <taxon>Lauraceae</taxon>
        <taxon>Persea</taxon>
    </lineage>
</organism>
<comment type="caution">
    <text evidence="1">The sequence shown here is derived from an EMBL/GenBank/DDBJ whole genome shotgun (WGS) entry which is preliminary data.</text>
</comment>
<gene>
    <name evidence="1" type="ORF">MRB53_034954</name>
</gene>
<keyword evidence="2" id="KW-1185">Reference proteome</keyword>
<dbReference type="Proteomes" id="UP001234297">
    <property type="component" value="Chromosome 12"/>
</dbReference>
<dbReference type="EMBL" id="CM056820">
    <property type="protein sequence ID" value="KAJ8615582.1"/>
    <property type="molecule type" value="Genomic_DNA"/>
</dbReference>
<evidence type="ECO:0000313" key="1">
    <source>
        <dbReference type="EMBL" id="KAJ8615582.1"/>
    </source>
</evidence>
<sequence>MMHAKNVPTQFWAECMRTATYVINRLPQPKLNFMTPVEKLFGVKPNVSHLRVFGSVCYVFVPDHLRSKFEKKAVRCVFTGYDAERKGWRCVDPVTGRIHVSRNVVFDEASSWWSSDHTNLPDSRELEIELQRKMSPDVMLEPAPEELVEPSVEETSNRSNSPQNPWRSGVHQTRSAEEMRPS</sequence>
<evidence type="ECO:0000313" key="2">
    <source>
        <dbReference type="Proteomes" id="UP001234297"/>
    </source>
</evidence>
<name>A0ACC2K398_PERAE</name>